<evidence type="ECO:0000313" key="17">
    <source>
        <dbReference type="RefSeq" id="NP_001301094.1"/>
    </source>
</evidence>
<feature type="transmembrane region" description="Helical" evidence="14">
    <location>
        <begin position="424"/>
        <end position="444"/>
    </location>
</feature>
<evidence type="ECO:0000256" key="3">
    <source>
        <dbReference type="ARBA" id="ARBA00022448"/>
    </source>
</evidence>
<protein>
    <submittedName>
        <fullName evidence="15">Choline cotransporter</fullName>
    </submittedName>
    <submittedName>
        <fullName evidence="17">High-affinity choline transporter 1-like</fullName>
    </submittedName>
</protein>
<feature type="transmembrane region" description="Helical" evidence="14">
    <location>
        <begin position="159"/>
        <end position="179"/>
    </location>
</feature>
<dbReference type="GO" id="GO:0005886">
    <property type="term" value="C:plasma membrane"/>
    <property type="evidence" value="ECO:0007669"/>
    <property type="project" value="TreeGrafter"/>
</dbReference>
<dbReference type="KEGG" id="lpol:106466278"/>
<dbReference type="PROSITE" id="PS50283">
    <property type="entry name" value="NA_SOLUT_SYMP_3"/>
    <property type="match status" value="1"/>
</dbReference>
<feature type="transmembrane region" description="Helical" evidence="14">
    <location>
        <begin position="259"/>
        <end position="284"/>
    </location>
</feature>
<dbReference type="GO" id="GO:0008292">
    <property type="term" value="P:acetylcholine biosynthetic process"/>
    <property type="evidence" value="ECO:0007669"/>
    <property type="project" value="TreeGrafter"/>
</dbReference>
<dbReference type="InterPro" id="IPR052244">
    <property type="entry name" value="Choline_transporter"/>
</dbReference>
<feature type="transmembrane region" description="Helical" evidence="14">
    <location>
        <begin position="226"/>
        <end position="247"/>
    </location>
</feature>
<evidence type="ECO:0000256" key="6">
    <source>
        <dbReference type="ARBA" id="ARBA00022979"/>
    </source>
</evidence>
<keyword evidence="8" id="KW-0915">Sodium</keyword>
<keyword evidence="3" id="KW-0813">Transport</keyword>
<keyword evidence="5" id="KW-0769">Symport</keyword>
<evidence type="ECO:0000256" key="11">
    <source>
        <dbReference type="ARBA" id="ARBA00023180"/>
    </source>
</evidence>
<reference evidence="17" key="2">
    <citation type="submission" date="2025-05" db="UniProtKB">
        <authorList>
            <consortium name="RefSeq"/>
        </authorList>
    </citation>
    <scope>IDENTIFICATION</scope>
</reference>
<feature type="transmembrane region" description="Helical" evidence="14">
    <location>
        <begin position="78"/>
        <end position="100"/>
    </location>
</feature>
<dbReference type="GO" id="GO:0005307">
    <property type="term" value="F:choline:sodium symporter activity"/>
    <property type="evidence" value="ECO:0007669"/>
    <property type="project" value="TreeGrafter"/>
</dbReference>
<organism evidence="15">
    <name type="scientific">Limulus polyphemus</name>
    <name type="common">Atlantic horseshoe crab</name>
    <dbReference type="NCBI Taxonomy" id="6850"/>
    <lineage>
        <taxon>Eukaryota</taxon>
        <taxon>Metazoa</taxon>
        <taxon>Ecdysozoa</taxon>
        <taxon>Arthropoda</taxon>
        <taxon>Chelicerata</taxon>
        <taxon>Merostomata</taxon>
        <taxon>Xiphosura</taxon>
        <taxon>Limulidae</taxon>
        <taxon>Limulus</taxon>
    </lineage>
</organism>
<comment type="subcellular location">
    <subcellularLocation>
        <location evidence="1">Membrane</location>
        <topology evidence="1">Multi-pass membrane protein</topology>
    </subcellularLocation>
</comment>
<dbReference type="InterPro" id="IPR038377">
    <property type="entry name" value="Na/Glc_symporter_sf"/>
</dbReference>
<evidence type="ECO:0000256" key="12">
    <source>
        <dbReference type="ARBA" id="ARBA00023201"/>
    </source>
</evidence>
<dbReference type="PANTHER" id="PTHR45897:SF4">
    <property type="entry name" value="HIGH-AFFINITY CHOLINE TRANSPORTER 1"/>
    <property type="match status" value="1"/>
</dbReference>
<keyword evidence="16" id="KW-1185">Reference proteome</keyword>
<reference evidence="15" key="1">
    <citation type="journal article" date="2001" name="Gene">
        <title>Molecular cloning of a cDNA for a putative choline co-transporter from Limulus CNS.</title>
        <authorList>
            <person name="Wang Y."/>
            <person name="Cao Z."/>
            <person name="Newkirk R.F."/>
            <person name="Ivy M.T."/>
            <person name="Townsel J.G."/>
        </authorList>
    </citation>
    <scope>NUCLEOTIDE SEQUENCE</scope>
</reference>
<keyword evidence="6" id="KW-0530">Neurotransmitter biosynthesis</keyword>
<feature type="transmembrane region" description="Helical" evidence="14">
    <location>
        <begin position="364"/>
        <end position="386"/>
    </location>
</feature>
<evidence type="ECO:0000256" key="14">
    <source>
        <dbReference type="SAM" id="Phobius"/>
    </source>
</evidence>
<evidence type="ECO:0000256" key="8">
    <source>
        <dbReference type="ARBA" id="ARBA00023053"/>
    </source>
</evidence>
<evidence type="ECO:0000256" key="2">
    <source>
        <dbReference type="ARBA" id="ARBA00006434"/>
    </source>
</evidence>
<dbReference type="Proteomes" id="UP000694941">
    <property type="component" value="Unplaced"/>
</dbReference>
<keyword evidence="7 14" id="KW-1133">Transmembrane helix</keyword>
<feature type="transmembrane region" description="Helical" evidence="14">
    <location>
        <begin position="47"/>
        <end position="66"/>
    </location>
</feature>
<dbReference type="Pfam" id="PF00474">
    <property type="entry name" value="SSF"/>
    <property type="match status" value="1"/>
</dbReference>
<keyword evidence="4 14" id="KW-0812">Transmembrane</keyword>
<evidence type="ECO:0000256" key="13">
    <source>
        <dbReference type="RuleBase" id="RU362091"/>
    </source>
</evidence>
<feature type="transmembrane region" description="Helical" evidence="14">
    <location>
        <begin position="464"/>
        <end position="486"/>
    </location>
</feature>
<gene>
    <name evidence="17" type="primary">LOC106466278</name>
</gene>
<evidence type="ECO:0000313" key="16">
    <source>
        <dbReference type="Proteomes" id="UP000694941"/>
    </source>
</evidence>
<dbReference type="FunFam" id="1.20.1730.10:FF:000008">
    <property type="entry name" value="High affinity choline transporter 1"/>
    <property type="match status" value="1"/>
</dbReference>
<keyword evidence="12" id="KW-0739">Sodium transport</keyword>
<dbReference type="OrthoDB" id="546820at2759"/>
<evidence type="ECO:0000256" key="7">
    <source>
        <dbReference type="ARBA" id="ARBA00022989"/>
    </source>
</evidence>
<dbReference type="GeneID" id="106466278"/>
<keyword evidence="9" id="KW-0406">Ion transport</keyword>
<evidence type="ECO:0000313" key="15">
    <source>
        <dbReference type="EMBL" id="AAG41055.1"/>
    </source>
</evidence>
<feature type="transmembrane region" description="Helical" evidence="14">
    <location>
        <begin position="186"/>
        <end position="206"/>
    </location>
</feature>
<evidence type="ECO:0000256" key="1">
    <source>
        <dbReference type="ARBA" id="ARBA00004141"/>
    </source>
</evidence>
<evidence type="ECO:0000256" key="5">
    <source>
        <dbReference type="ARBA" id="ARBA00022847"/>
    </source>
</evidence>
<keyword evidence="11" id="KW-0325">Glycoprotein</keyword>
<name>Q9GPB1_LIMPO</name>
<dbReference type="InterPro" id="IPR001734">
    <property type="entry name" value="Na/solute_symporter"/>
</dbReference>
<dbReference type="Gene3D" id="1.20.1730.10">
    <property type="entry name" value="Sodium/glucose cotransporter"/>
    <property type="match status" value="1"/>
</dbReference>
<evidence type="ECO:0000256" key="10">
    <source>
        <dbReference type="ARBA" id="ARBA00023136"/>
    </source>
</evidence>
<feature type="transmembrane region" description="Helical" evidence="14">
    <location>
        <begin position="126"/>
        <end position="153"/>
    </location>
</feature>
<sequence>MAVNILGVVSIGIFYVIILIVGIWASRKKKTSSGQSETEEIMLAGRNIGFLVGVLTMTATWVGGGYINGTAEAMYNNGLVWCQAPFGYALSLFIGGIVFAKKMRSQGYVTMLDPLQENFGSKMGGLLFLPALCGEIFWSAAILAALGATISVITELESSTSIIVSSSIAVFYTFFGGFYSVAYTDVIQLFCIFFGLWLCIPFSFSHEAVGSLSSIDFLGSVKLSDAGINVDIWLLLIFGGIPWQVYFQRVLSAKNVSNAQVLSYVAAVGCVVMAIPAILIGVIAKATAWNETALGMPLTPNDTSLVLPLVLHYLTPTAVSFFGLGAVSAAVMSSSDSSILSASSLFSRNVYKLIFRQKASEREVVWVIRISILVVGILATAMALTVKSVYGLWYLSSDLIYVILFPQLLCVVHLKKYCNTYGSLSAYIVGFLLRALGGESILGLEPVIHYPFFSETSGQRFPFRTLSMLASLITLLAISGITKWIFEMNHLPAKLDIFRCVTNIQENIIKIQKLQGGAMPVLDSIKKEIYQKDMNNSFNTVVNSGNAELLTDSTYSGKIKKNNSSTQERKYGSVNDTVF</sequence>
<dbReference type="RefSeq" id="NP_001301094.1">
    <property type="nucleotide sequence ID" value="NM_001314165.1"/>
</dbReference>
<evidence type="ECO:0000256" key="9">
    <source>
        <dbReference type="ARBA" id="ARBA00023065"/>
    </source>
</evidence>
<proteinExistence type="evidence at transcript level"/>
<dbReference type="EMBL" id="AY011119">
    <property type="protein sequence ID" value="AAG41055.1"/>
    <property type="molecule type" value="mRNA"/>
</dbReference>
<feature type="transmembrane region" description="Helical" evidence="14">
    <location>
        <begin position="6"/>
        <end position="26"/>
    </location>
</feature>
<feature type="transmembrane region" description="Helical" evidence="14">
    <location>
        <begin position="392"/>
        <end position="412"/>
    </location>
</feature>
<dbReference type="CDD" id="cd11474">
    <property type="entry name" value="SLC5sbd_CHT"/>
    <property type="match status" value="1"/>
</dbReference>
<accession>Q9GPB1</accession>
<feature type="transmembrane region" description="Helical" evidence="14">
    <location>
        <begin position="304"/>
        <end position="331"/>
    </location>
</feature>
<dbReference type="AlphaFoldDB" id="Q9GPB1"/>
<dbReference type="PANTHER" id="PTHR45897">
    <property type="entry name" value="HIGH-AFFINITY CHOLINE TRANSPORTER 1"/>
    <property type="match status" value="1"/>
</dbReference>
<keyword evidence="10 14" id="KW-0472">Membrane</keyword>
<comment type="similarity">
    <text evidence="2 13">Belongs to the sodium:solute symporter (SSF) (TC 2.A.21) family.</text>
</comment>
<evidence type="ECO:0000256" key="4">
    <source>
        <dbReference type="ARBA" id="ARBA00022692"/>
    </source>
</evidence>